<dbReference type="GO" id="GO:0005576">
    <property type="term" value="C:extracellular region"/>
    <property type="evidence" value="ECO:0007669"/>
    <property type="project" value="UniProtKB-SubCell"/>
</dbReference>
<feature type="signal peptide" evidence="6">
    <location>
        <begin position="1"/>
        <end position="30"/>
    </location>
</feature>
<dbReference type="Pfam" id="PF05938">
    <property type="entry name" value="Self-incomp_S1"/>
    <property type="match status" value="1"/>
</dbReference>
<evidence type="ECO:0000256" key="5">
    <source>
        <dbReference type="ARBA" id="ARBA00022729"/>
    </source>
</evidence>
<keyword evidence="3 6" id="KW-0713">Self-incompatibility</keyword>
<proteinExistence type="inferred from homology"/>
<dbReference type="EMBL" id="MVGT01003557">
    <property type="protein sequence ID" value="OVA03744.1"/>
    <property type="molecule type" value="Genomic_DNA"/>
</dbReference>
<keyword evidence="4 6" id="KW-0964">Secreted</keyword>
<keyword evidence="8" id="KW-1185">Reference proteome</keyword>
<dbReference type="PANTHER" id="PTHR31232">
    <property type="match status" value="1"/>
</dbReference>
<dbReference type="InParanoid" id="A0A200PZV4"/>
<dbReference type="Proteomes" id="UP000195402">
    <property type="component" value="Unassembled WGS sequence"/>
</dbReference>
<accession>A0A200PZV4</accession>
<comment type="subcellular location">
    <subcellularLocation>
        <location evidence="1 6">Secreted</location>
    </subcellularLocation>
</comment>
<evidence type="ECO:0000313" key="7">
    <source>
        <dbReference type="EMBL" id="OVA03744.1"/>
    </source>
</evidence>
<reference evidence="7 8" key="1">
    <citation type="journal article" date="2017" name="Mol. Plant">
        <title>The Genome of Medicinal Plant Macleaya cordata Provides New Insights into Benzylisoquinoline Alkaloids Metabolism.</title>
        <authorList>
            <person name="Liu X."/>
            <person name="Liu Y."/>
            <person name="Huang P."/>
            <person name="Ma Y."/>
            <person name="Qing Z."/>
            <person name="Tang Q."/>
            <person name="Cao H."/>
            <person name="Cheng P."/>
            <person name="Zheng Y."/>
            <person name="Yuan Z."/>
            <person name="Zhou Y."/>
            <person name="Liu J."/>
            <person name="Tang Z."/>
            <person name="Zhuo Y."/>
            <person name="Zhang Y."/>
            <person name="Yu L."/>
            <person name="Huang J."/>
            <person name="Yang P."/>
            <person name="Peng Q."/>
            <person name="Zhang J."/>
            <person name="Jiang W."/>
            <person name="Zhang Z."/>
            <person name="Lin K."/>
            <person name="Ro D.K."/>
            <person name="Chen X."/>
            <person name="Xiong X."/>
            <person name="Shang Y."/>
            <person name="Huang S."/>
            <person name="Zeng J."/>
        </authorList>
    </citation>
    <scope>NUCLEOTIDE SEQUENCE [LARGE SCALE GENOMIC DNA]</scope>
    <source>
        <strain evidence="8">cv. BLH2017</strain>
        <tissue evidence="7">Root</tissue>
    </source>
</reference>
<protein>
    <recommendedName>
        <fullName evidence="6">S-protein homolog</fullName>
    </recommendedName>
</protein>
<sequence>MAAGKLNTLLQLAVVVILITLLCGFSSVWSQQYLKVHVYVNNNLYPGTDMWVHCKSEDEDLGAHKAAYDMDFAWTSHIKIDWDTTKFVCHIWWWDSKGQMVDGFFDIYKSTRDIYDCTYECHRFVKPDGIYFLVNDTIKFTYPWPQ</sequence>
<evidence type="ECO:0000256" key="1">
    <source>
        <dbReference type="ARBA" id="ARBA00004613"/>
    </source>
</evidence>
<dbReference type="AlphaFoldDB" id="A0A200PZV4"/>
<evidence type="ECO:0000256" key="2">
    <source>
        <dbReference type="ARBA" id="ARBA00005581"/>
    </source>
</evidence>
<organism evidence="7 8">
    <name type="scientific">Macleaya cordata</name>
    <name type="common">Five-seeded plume-poppy</name>
    <name type="synonym">Bocconia cordata</name>
    <dbReference type="NCBI Taxonomy" id="56857"/>
    <lineage>
        <taxon>Eukaryota</taxon>
        <taxon>Viridiplantae</taxon>
        <taxon>Streptophyta</taxon>
        <taxon>Embryophyta</taxon>
        <taxon>Tracheophyta</taxon>
        <taxon>Spermatophyta</taxon>
        <taxon>Magnoliopsida</taxon>
        <taxon>Ranunculales</taxon>
        <taxon>Papaveraceae</taxon>
        <taxon>Papaveroideae</taxon>
        <taxon>Macleaya</taxon>
    </lineage>
</organism>
<dbReference type="PANTHER" id="PTHR31232:SF18">
    <property type="entry name" value="S-PROTEIN HOMOLOG"/>
    <property type="match status" value="1"/>
</dbReference>
<name>A0A200PZV4_MACCD</name>
<evidence type="ECO:0000256" key="3">
    <source>
        <dbReference type="ARBA" id="ARBA00022471"/>
    </source>
</evidence>
<keyword evidence="5 6" id="KW-0732">Signal</keyword>
<evidence type="ECO:0000313" key="8">
    <source>
        <dbReference type="Proteomes" id="UP000195402"/>
    </source>
</evidence>
<evidence type="ECO:0000256" key="4">
    <source>
        <dbReference type="ARBA" id="ARBA00022525"/>
    </source>
</evidence>
<dbReference type="OrthoDB" id="1900999at2759"/>
<comment type="caution">
    <text evidence="7">The sequence shown here is derived from an EMBL/GenBank/DDBJ whole genome shotgun (WGS) entry which is preliminary data.</text>
</comment>
<comment type="similarity">
    <text evidence="2 6">Belongs to the plant self-incompatibility (S1) protein family.</text>
</comment>
<dbReference type="InterPro" id="IPR010264">
    <property type="entry name" value="Self-incomp_S1"/>
</dbReference>
<gene>
    <name evidence="7" type="ORF">BVC80_1431g72</name>
</gene>
<dbReference type="GO" id="GO:0060320">
    <property type="term" value="P:rejection of self pollen"/>
    <property type="evidence" value="ECO:0007669"/>
    <property type="project" value="UniProtKB-KW"/>
</dbReference>
<evidence type="ECO:0000256" key="6">
    <source>
        <dbReference type="RuleBase" id="RU367044"/>
    </source>
</evidence>
<feature type="chain" id="PRO_5025094262" description="S-protein homolog" evidence="6">
    <location>
        <begin position="31"/>
        <end position="146"/>
    </location>
</feature>